<dbReference type="GO" id="GO:0003677">
    <property type="term" value="F:DNA binding"/>
    <property type="evidence" value="ECO:0007669"/>
    <property type="project" value="UniProtKB-KW"/>
</dbReference>
<evidence type="ECO:0000256" key="1">
    <source>
        <dbReference type="ARBA" id="ARBA00023125"/>
    </source>
</evidence>
<keyword evidence="4" id="KW-1185">Reference proteome</keyword>
<keyword evidence="1" id="KW-0238">DNA-binding</keyword>
<dbReference type="PROSITE" id="PS50943">
    <property type="entry name" value="HTH_CROC1"/>
    <property type="match status" value="1"/>
</dbReference>
<dbReference type="InterPro" id="IPR013430">
    <property type="entry name" value="Toxin_antidote_HigA"/>
</dbReference>
<accession>E8X3L2</accession>
<organism evidence="4">
    <name type="scientific">Granulicella tundricola (strain ATCC BAA-1859 / DSM 23138 / MP5ACTX9)</name>
    <dbReference type="NCBI Taxonomy" id="1198114"/>
    <lineage>
        <taxon>Bacteria</taxon>
        <taxon>Pseudomonadati</taxon>
        <taxon>Acidobacteriota</taxon>
        <taxon>Terriglobia</taxon>
        <taxon>Terriglobales</taxon>
        <taxon>Acidobacteriaceae</taxon>
        <taxon>Granulicella</taxon>
    </lineage>
</organism>
<dbReference type="Gene3D" id="1.10.260.40">
    <property type="entry name" value="lambda repressor-like DNA-binding domains"/>
    <property type="match status" value="1"/>
</dbReference>
<dbReference type="InterPro" id="IPR010982">
    <property type="entry name" value="Lambda_DNA-bd_dom_sf"/>
</dbReference>
<dbReference type="InterPro" id="IPR001387">
    <property type="entry name" value="Cro/C1-type_HTH"/>
</dbReference>
<sequence>MLMTKRKPVGVGEMLVEEFLEPLGISQTELAARAGLPRKHVNELCRGRRSVTADTALILSRVFGNSADFWLNTQRRTDLWEALNTPKRLLRIERAKPISDRVSEKRVAVAG</sequence>
<proteinExistence type="predicted"/>
<dbReference type="eggNOG" id="COG3093">
    <property type="taxonomic scope" value="Bacteria"/>
</dbReference>
<dbReference type="Proteomes" id="UP000000343">
    <property type="component" value="Chromosome"/>
</dbReference>
<dbReference type="SMART" id="SM00530">
    <property type="entry name" value="HTH_XRE"/>
    <property type="match status" value="1"/>
</dbReference>
<dbReference type="PaxDb" id="1198114-AciX9_1140"/>
<name>E8X3L2_GRATM</name>
<evidence type="ECO:0000313" key="4">
    <source>
        <dbReference type="Proteomes" id="UP000000343"/>
    </source>
</evidence>
<evidence type="ECO:0000259" key="2">
    <source>
        <dbReference type="PROSITE" id="PS50943"/>
    </source>
</evidence>
<dbReference type="OrthoDB" id="3174593at2"/>
<gene>
    <name evidence="3" type="ordered locus">AciX9_1140</name>
</gene>
<dbReference type="EMBL" id="CP002480">
    <property type="protein sequence ID" value="ADW68203.1"/>
    <property type="molecule type" value="Genomic_DNA"/>
</dbReference>
<dbReference type="Pfam" id="PF01381">
    <property type="entry name" value="HTH_3"/>
    <property type="match status" value="1"/>
</dbReference>
<evidence type="ECO:0000313" key="3">
    <source>
        <dbReference type="EMBL" id="ADW68203.1"/>
    </source>
</evidence>
<reference evidence="4" key="1">
    <citation type="submission" date="2011-01" db="EMBL/GenBank/DDBJ databases">
        <title>Complete sequence of chromosome of Acidobacterium sp. MP5ACTX9.</title>
        <authorList>
            <consortium name="US DOE Joint Genome Institute"/>
            <person name="Lucas S."/>
            <person name="Copeland A."/>
            <person name="Lapidus A."/>
            <person name="Cheng J.-F."/>
            <person name="Goodwin L."/>
            <person name="Pitluck S."/>
            <person name="Teshima H."/>
            <person name="Detter J.C."/>
            <person name="Han C."/>
            <person name="Tapia R."/>
            <person name="Land M."/>
            <person name="Hauser L."/>
            <person name="Kyrpides N."/>
            <person name="Ivanova N."/>
            <person name="Ovchinnikova G."/>
            <person name="Pagani I."/>
            <person name="Rawat S.R."/>
            <person name="Mannisto M."/>
            <person name="Haggblom M.M."/>
            <person name="Woyke T."/>
        </authorList>
    </citation>
    <scope>NUCLEOTIDE SEQUENCE [LARGE SCALE GENOMIC DNA]</scope>
    <source>
        <strain evidence="4">MP5ACTX9</strain>
    </source>
</reference>
<dbReference type="AlphaFoldDB" id="E8X3L2"/>
<dbReference type="PANTHER" id="PTHR36924:SF1">
    <property type="entry name" value="ANTITOXIN HIGA-1"/>
    <property type="match status" value="1"/>
</dbReference>
<dbReference type="NCBIfam" id="TIGR02607">
    <property type="entry name" value="antidote_HigA"/>
    <property type="match status" value="1"/>
</dbReference>
<feature type="domain" description="HTH cro/C1-type" evidence="2">
    <location>
        <begin position="16"/>
        <end position="70"/>
    </location>
</feature>
<dbReference type="SUPFAM" id="SSF47413">
    <property type="entry name" value="lambda repressor-like DNA-binding domains"/>
    <property type="match status" value="1"/>
</dbReference>
<dbReference type="CDD" id="cd00093">
    <property type="entry name" value="HTH_XRE"/>
    <property type="match status" value="1"/>
</dbReference>
<dbReference type="KEGG" id="acm:AciX9_1140"/>
<dbReference type="STRING" id="1198114.AciX9_1140"/>
<protein>
    <submittedName>
        <fullName evidence="3">Plasmid maintenance system antidote protein, XRE family</fullName>
    </submittedName>
</protein>
<dbReference type="HOGENOM" id="CLU_140230_5_2_0"/>
<dbReference type="PANTHER" id="PTHR36924">
    <property type="entry name" value="ANTITOXIN HIGA-1"/>
    <property type="match status" value="1"/>
</dbReference>